<keyword evidence="2" id="KW-0808">Transferase</keyword>
<keyword evidence="3" id="KW-1185">Reference proteome</keyword>
<dbReference type="Pfam" id="PF13649">
    <property type="entry name" value="Methyltransf_25"/>
    <property type="match status" value="1"/>
</dbReference>
<gene>
    <name evidence="2" type="ORF">GCM10009843_00030</name>
</gene>
<dbReference type="EMBL" id="BAAAQQ010000001">
    <property type="protein sequence ID" value="GAA2112868.1"/>
    <property type="molecule type" value="Genomic_DNA"/>
</dbReference>
<dbReference type="SUPFAM" id="SSF53335">
    <property type="entry name" value="S-adenosyl-L-methionine-dependent methyltransferases"/>
    <property type="match status" value="1"/>
</dbReference>
<dbReference type="PANTHER" id="PTHR43591">
    <property type="entry name" value="METHYLTRANSFERASE"/>
    <property type="match status" value="1"/>
</dbReference>
<dbReference type="InterPro" id="IPR041698">
    <property type="entry name" value="Methyltransf_25"/>
</dbReference>
<dbReference type="CDD" id="cd02440">
    <property type="entry name" value="AdoMet_MTases"/>
    <property type="match status" value="1"/>
</dbReference>
<dbReference type="GO" id="GO:0008168">
    <property type="term" value="F:methyltransferase activity"/>
    <property type="evidence" value="ECO:0007669"/>
    <property type="project" value="UniProtKB-KW"/>
</dbReference>
<evidence type="ECO:0000313" key="2">
    <source>
        <dbReference type="EMBL" id="GAA2112868.1"/>
    </source>
</evidence>
<dbReference type="Gene3D" id="3.40.50.150">
    <property type="entry name" value="Vaccinia Virus protein VP39"/>
    <property type="match status" value="1"/>
</dbReference>
<name>A0ABP5J7V2_9ACTN</name>
<comment type="caution">
    <text evidence="2">The sequence shown here is derived from an EMBL/GenBank/DDBJ whole genome shotgun (WGS) entry which is preliminary data.</text>
</comment>
<feature type="domain" description="Methyltransferase" evidence="1">
    <location>
        <begin position="56"/>
        <end position="153"/>
    </location>
</feature>
<keyword evidence="2" id="KW-0489">Methyltransferase</keyword>
<reference evidence="3" key="1">
    <citation type="journal article" date="2019" name="Int. J. Syst. Evol. Microbiol.">
        <title>The Global Catalogue of Microorganisms (GCM) 10K type strain sequencing project: providing services to taxonomists for standard genome sequencing and annotation.</title>
        <authorList>
            <consortium name="The Broad Institute Genomics Platform"/>
            <consortium name="The Broad Institute Genome Sequencing Center for Infectious Disease"/>
            <person name="Wu L."/>
            <person name="Ma J."/>
        </authorList>
    </citation>
    <scope>NUCLEOTIDE SEQUENCE [LARGE SCALE GENOMIC DNA]</scope>
    <source>
        <strain evidence="3">JCM 16021</strain>
    </source>
</reference>
<evidence type="ECO:0000313" key="3">
    <source>
        <dbReference type="Proteomes" id="UP001500575"/>
    </source>
</evidence>
<sequence>MTTQTFDPVAFKQTTRRQWQDAAEAWHRWGDFIGRWLGESTEAMIDLARIGPGSQVLDVAAGAGEQSLRIARKVGPAGRVLATDLAPDLLARARADAVAQGLDNLETLEQDGEDTGSLPPGSFDAVVSRVGLIYFPDRAKALAGMRSALRDGGRISVVTYSTPDANGFFSVPVGIIRERAELGPPLPGQPGPFSLGADGVLEQTLADAGFVDVEVRRVPSPVVLPSAAECVRFQQESFGALHQLMAGLSEAERADTWAEVHEALTAYEGPDGFVGPCEMLVGAGTKG</sequence>
<dbReference type="RefSeq" id="WP_344301421.1">
    <property type="nucleotide sequence ID" value="NZ_BAAAQQ010000001.1"/>
</dbReference>
<dbReference type="InterPro" id="IPR029063">
    <property type="entry name" value="SAM-dependent_MTases_sf"/>
</dbReference>
<protein>
    <submittedName>
        <fullName evidence="2">Class I SAM-dependent methyltransferase</fullName>
    </submittedName>
</protein>
<proteinExistence type="predicted"/>
<accession>A0ABP5J7V2</accession>
<evidence type="ECO:0000259" key="1">
    <source>
        <dbReference type="Pfam" id="PF13649"/>
    </source>
</evidence>
<dbReference type="GO" id="GO:0032259">
    <property type="term" value="P:methylation"/>
    <property type="evidence" value="ECO:0007669"/>
    <property type="project" value="UniProtKB-KW"/>
</dbReference>
<dbReference type="Proteomes" id="UP001500575">
    <property type="component" value="Unassembled WGS sequence"/>
</dbReference>
<dbReference type="PANTHER" id="PTHR43591:SF99">
    <property type="entry name" value="OS06G0646000 PROTEIN"/>
    <property type="match status" value="1"/>
</dbReference>
<organism evidence="2 3">
    <name type="scientific">Nocardioides bigeumensis</name>
    <dbReference type="NCBI Taxonomy" id="433657"/>
    <lineage>
        <taxon>Bacteria</taxon>
        <taxon>Bacillati</taxon>
        <taxon>Actinomycetota</taxon>
        <taxon>Actinomycetes</taxon>
        <taxon>Propionibacteriales</taxon>
        <taxon>Nocardioidaceae</taxon>
        <taxon>Nocardioides</taxon>
    </lineage>
</organism>